<feature type="domain" description="HIRAN" evidence="3">
    <location>
        <begin position="140"/>
        <end position="240"/>
    </location>
</feature>
<dbReference type="Gene3D" id="3.30.70.2330">
    <property type="match status" value="1"/>
</dbReference>
<evidence type="ECO:0000259" key="3">
    <source>
        <dbReference type="SMART" id="SM00910"/>
    </source>
</evidence>
<keyword evidence="5" id="KW-1185">Reference proteome</keyword>
<evidence type="ECO:0000256" key="2">
    <source>
        <dbReference type="ARBA" id="ARBA00022801"/>
    </source>
</evidence>
<sequence length="241" mass="26849">MATQALDRDQLDLTASRKTLILVWQNPVTRLFVKVGQLDALPGGRFAFQYLPGAWNDPAFVPLLEYPDRDTAYVSDEVPAFFANRILSVDRPHYDRYLSWLGIEDLSPDEVPFEVLARTGGGRATDTFHVVELPLAKADRFTSRFFVSGVRYFADSDAAIATLKNGATLRLELDEGNEVNPKAVLVNTIDGQKFGYVPDWLCSDVHARAKDGWSVTAVAERVNPDAPAHVRVLCRLEARRG</sequence>
<evidence type="ECO:0000256" key="1">
    <source>
        <dbReference type="ARBA" id="ARBA00022723"/>
    </source>
</evidence>
<dbReference type="Pfam" id="PF08797">
    <property type="entry name" value="HIRAN"/>
    <property type="match status" value="1"/>
</dbReference>
<dbReference type="SMART" id="SM00910">
    <property type="entry name" value="HIRAN"/>
    <property type="match status" value="1"/>
</dbReference>
<dbReference type="InterPro" id="IPR014905">
    <property type="entry name" value="HIRAN"/>
</dbReference>
<evidence type="ECO:0000313" key="4">
    <source>
        <dbReference type="EMBL" id="GAA1681190.1"/>
    </source>
</evidence>
<dbReference type="EMBL" id="BAAAPK010000001">
    <property type="protein sequence ID" value="GAA1681190.1"/>
    <property type="molecule type" value="Genomic_DNA"/>
</dbReference>
<accession>A0ABN2H332</accession>
<dbReference type="Proteomes" id="UP001500596">
    <property type="component" value="Unassembled WGS sequence"/>
</dbReference>
<keyword evidence="1" id="KW-0479">Metal-binding</keyword>
<dbReference type="RefSeq" id="WP_344055323.1">
    <property type="nucleotide sequence ID" value="NZ_BAAAPK010000001.1"/>
</dbReference>
<keyword evidence="2" id="KW-0378">Hydrolase</keyword>
<comment type="caution">
    <text evidence="4">The sequence shown here is derived from an EMBL/GenBank/DDBJ whole genome shotgun (WGS) entry which is preliminary data.</text>
</comment>
<proteinExistence type="predicted"/>
<name>A0ABN2H332_9MICO</name>
<gene>
    <name evidence="4" type="ORF">GCM10009807_26420</name>
</gene>
<protein>
    <recommendedName>
        <fullName evidence="3">HIRAN domain-containing protein</fullName>
    </recommendedName>
</protein>
<organism evidence="4 5">
    <name type="scientific">Microbacterium lacus</name>
    <dbReference type="NCBI Taxonomy" id="415217"/>
    <lineage>
        <taxon>Bacteria</taxon>
        <taxon>Bacillati</taxon>
        <taxon>Actinomycetota</taxon>
        <taxon>Actinomycetes</taxon>
        <taxon>Micrococcales</taxon>
        <taxon>Microbacteriaceae</taxon>
        <taxon>Microbacterium</taxon>
    </lineage>
</organism>
<evidence type="ECO:0000313" key="5">
    <source>
        <dbReference type="Proteomes" id="UP001500596"/>
    </source>
</evidence>
<reference evidence="4 5" key="1">
    <citation type="journal article" date="2019" name="Int. J. Syst. Evol. Microbiol.">
        <title>The Global Catalogue of Microorganisms (GCM) 10K type strain sequencing project: providing services to taxonomists for standard genome sequencing and annotation.</title>
        <authorList>
            <consortium name="The Broad Institute Genomics Platform"/>
            <consortium name="The Broad Institute Genome Sequencing Center for Infectious Disease"/>
            <person name="Wu L."/>
            <person name="Ma J."/>
        </authorList>
    </citation>
    <scope>NUCLEOTIDE SEQUENCE [LARGE SCALE GENOMIC DNA]</scope>
    <source>
        <strain evidence="4 5">JCM 15575</strain>
    </source>
</reference>